<accession>A0A822YML1</accession>
<sequence>MKLERERERIFADRTNNTKIDQLKEEIQESREKEIASNN</sequence>
<dbReference type="AlphaFoldDB" id="A0A822YML1"/>
<dbReference type="EMBL" id="DUZY01000003">
    <property type="protein sequence ID" value="DAD32539.1"/>
    <property type="molecule type" value="Genomic_DNA"/>
</dbReference>
<name>A0A822YML1_NELNU</name>
<proteinExistence type="predicted"/>
<comment type="caution">
    <text evidence="1">The sequence shown here is derived from an EMBL/GenBank/DDBJ whole genome shotgun (WGS) entry which is preliminary data.</text>
</comment>
<reference evidence="1 2" key="1">
    <citation type="journal article" date="2020" name="Mol. Biol. Evol.">
        <title>Distinct Expression and Methylation Patterns for Genes with Different Fates following a Single Whole-Genome Duplication in Flowering Plants.</title>
        <authorList>
            <person name="Shi T."/>
            <person name="Rahmani R.S."/>
            <person name="Gugger P.F."/>
            <person name="Wang M."/>
            <person name="Li H."/>
            <person name="Zhang Y."/>
            <person name="Li Z."/>
            <person name="Wang Q."/>
            <person name="Van de Peer Y."/>
            <person name="Marchal K."/>
            <person name="Chen J."/>
        </authorList>
    </citation>
    <scope>NUCLEOTIDE SEQUENCE [LARGE SCALE GENOMIC DNA]</scope>
    <source>
        <tissue evidence="1">Leaf</tissue>
    </source>
</reference>
<evidence type="ECO:0000313" key="2">
    <source>
        <dbReference type="Proteomes" id="UP000607653"/>
    </source>
</evidence>
<protein>
    <submittedName>
        <fullName evidence="1">Uncharacterized protein</fullName>
    </submittedName>
</protein>
<dbReference type="Proteomes" id="UP000607653">
    <property type="component" value="Unassembled WGS sequence"/>
</dbReference>
<organism evidence="1 2">
    <name type="scientific">Nelumbo nucifera</name>
    <name type="common">Sacred lotus</name>
    <dbReference type="NCBI Taxonomy" id="4432"/>
    <lineage>
        <taxon>Eukaryota</taxon>
        <taxon>Viridiplantae</taxon>
        <taxon>Streptophyta</taxon>
        <taxon>Embryophyta</taxon>
        <taxon>Tracheophyta</taxon>
        <taxon>Spermatophyta</taxon>
        <taxon>Magnoliopsida</taxon>
        <taxon>Proteales</taxon>
        <taxon>Nelumbonaceae</taxon>
        <taxon>Nelumbo</taxon>
    </lineage>
</organism>
<gene>
    <name evidence="1" type="ORF">HUJ06_011390</name>
</gene>
<evidence type="ECO:0000313" key="1">
    <source>
        <dbReference type="EMBL" id="DAD32539.1"/>
    </source>
</evidence>
<keyword evidence="2" id="KW-1185">Reference proteome</keyword>